<organism evidence="9 10">
    <name type="scientific">Pseudaquabacterium pictum</name>
    <dbReference type="NCBI Taxonomy" id="2315236"/>
    <lineage>
        <taxon>Bacteria</taxon>
        <taxon>Pseudomonadati</taxon>
        <taxon>Pseudomonadota</taxon>
        <taxon>Betaproteobacteria</taxon>
        <taxon>Burkholderiales</taxon>
        <taxon>Sphaerotilaceae</taxon>
        <taxon>Pseudaquabacterium</taxon>
    </lineage>
</organism>
<evidence type="ECO:0000313" key="10">
    <source>
        <dbReference type="Proteomes" id="UP000301751"/>
    </source>
</evidence>
<reference evidence="10" key="1">
    <citation type="submission" date="2019-03" db="EMBL/GenBank/DDBJ databases">
        <title>Aquabacterium pictum sp.nov., the first bacteriochlorophyll a-containing freshwater bacterium in the genus Aquabacterium of the class Betaproteobacteria.</title>
        <authorList>
            <person name="Hirose S."/>
            <person name="Tank M."/>
            <person name="Hara E."/>
            <person name="Tamaki H."/>
            <person name="Takaichi S."/>
            <person name="Haruta S."/>
            <person name="Hanada S."/>
        </authorList>
    </citation>
    <scope>NUCLEOTIDE SEQUENCE [LARGE SCALE GENOMIC DNA]</scope>
    <source>
        <strain evidence="10">W35</strain>
    </source>
</reference>
<dbReference type="InterPro" id="IPR050090">
    <property type="entry name" value="Tyrosine_recombinase_XerCD"/>
</dbReference>
<sequence>MFSAPPPPRLLDQLRQEIRYLHYSIRTEQAYVHWVRAFVRFHGLRHPAELGHNAVEAFLTWLATEQQVSVSTHKQALSALLFLYQKVLRLSVPWLNDIARPQRAPRLPVVLSHDEVARVLAALPDGHRLFGQLLYGTGMRLIEASRLRVKDIEFERRAIIVREGKGAKDRVVMLPASLEQPLRQQLAAAHAIWSEDRAAGVPGVQVPNALDRKYPRAPLSWAWFWVFPQATLSDDPRGAGRRRHHLHEQAFQRAFKRALQAAGIHKPASPHTLRHSFATHLLLSGYDIRTVQELLGHSDVSTTMVYTHVLKLGGGAVRSPVDNLAGLVGGGSPAAATMPAPHQAPAAAPMPPGIPPAAERKAPPPTWPPAMPPGPRRRPPQAREPVAAYTVRPCCPPTPNCTAAAASAS</sequence>
<proteinExistence type="inferred from homology"/>
<dbReference type="CDD" id="cd01193">
    <property type="entry name" value="INT_IntI_C"/>
    <property type="match status" value="1"/>
</dbReference>
<dbReference type="InterPro" id="IPR011010">
    <property type="entry name" value="DNA_brk_join_enz"/>
</dbReference>
<feature type="compositionally biased region" description="Pro residues" evidence="6">
    <location>
        <begin position="363"/>
        <end position="374"/>
    </location>
</feature>
<dbReference type="PANTHER" id="PTHR30349">
    <property type="entry name" value="PHAGE INTEGRASE-RELATED"/>
    <property type="match status" value="1"/>
</dbReference>
<dbReference type="InterPro" id="IPR004107">
    <property type="entry name" value="Integrase_SAM-like_N"/>
</dbReference>
<evidence type="ECO:0000313" key="9">
    <source>
        <dbReference type="EMBL" id="GCL62595.1"/>
    </source>
</evidence>
<accession>A0A480ASA9</accession>
<dbReference type="AlphaFoldDB" id="A0A480ASA9"/>
<evidence type="ECO:0000256" key="6">
    <source>
        <dbReference type="SAM" id="MobiDB-lite"/>
    </source>
</evidence>
<dbReference type="SUPFAM" id="SSF56349">
    <property type="entry name" value="DNA breaking-rejoining enzymes"/>
    <property type="match status" value="1"/>
</dbReference>
<dbReference type="GO" id="GO:0003677">
    <property type="term" value="F:DNA binding"/>
    <property type="evidence" value="ECO:0007669"/>
    <property type="project" value="UniProtKB-UniRule"/>
</dbReference>
<dbReference type="NCBIfam" id="NF011946">
    <property type="entry name" value="PRK15417.1"/>
    <property type="match status" value="1"/>
</dbReference>
<evidence type="ECO:0000256" key="3">
    <source>
        <dbReference type="ARBA" id="ARBA00023125"/>
    </source>
</evidence>
<dbReference type="InterPro" id="IPR044068">
    <property type="entry name" value="CB"/>
</dbReference>
<keyword evidence="3 5" id="KW-0238">DNA-binding</keyword>
<dbReference type="Proteomes" id="UP000301751">
    <property type="component" value="Unassembled WGS sequence"/>
</dbReference>
<evidence type="ECO:0000256" key="2">
    <source>
        <dbReference type="ARBA" id="ARBA00022908"/>
    </source>
</evidence>
<evidence type="ECO:0000259" key="8">
    <source>
        <dbReference type="PROSITE" id="PS51900"/>
    </source>
</evidence>
<keyword evidence="4" id="KW-0233">DNA recombination</keyword>
<comment type="similarity">
    <text evidence="1">Belongs to the 'phage' integrase family.</text>
</comment>
<gene>
    <name evidence="9" type="primary">int</name>
    <name evidence="9" type="ORF">AQPW35_16760</name>
</gene>
<feature type="region of interest" description="Disordered" evidence="6">
    <location>
        <begin position="334"/>
        <end position="385"/>
    </location>
</feature>
<dbReference type="InterPro" id="IPR002104">
    <property type="entry name" value="Integrase_catalytic"/>
</dbReference>
<keyword evidence="2" id="KW-0229">DNA integration</keyword>
<dbReference type="NCBIfam" id="TIGR02249">
    <property type="entry name" value="integrase_gron"/>
    <property type="match status" value="1"/>
</dbReference>
<feature type="compositionally biased region" description="Low complexity" evidence="6">
    <location>
        <begin position="334"/>
        <end position="347"/>
    </location>
</feature>
<name>A0A480ASA9_9BURK</name>
<dbReference type="PROSITE" id="PS51900">
    <property type="entry name" value="CB"/>
    <property type="match status" value="1"/>
</dbReference>
<evidence type="ECO:0000256" key="1">
    <source>
        <dbReference type="ARBA" id="ARBA00008857"/>
    </source>
</evidence>
<feature type="domain" description="Tyr recombinase" evidence="7">
    <location>
        <begin position="106"/>
        <end position="319"/>
    </location>
</feature>
<dbReference type="EMBL" id="BJCL01000003">
    <property type="protein sequence ID" value="GCL62595.1"/>
    <property type="molecule type" value="Genomic_DNA"/>
</dbReference>
<dbReference type="InterPro" id="IPR011946">
    <property type="entry name" value="Integrase_integron-type"/>
</dbReference>
<dbReference type="Pfam" id="PF00589">
    <property type="entry name" value="Phage_integrase"/>
    <property type="match status" value="1"/>
</dbReference>
<evidence type="ECO:0000259" key="7">
    <source>
        <dbReference type="PROSITE" id="PS51898"/>
    </source>
</evidence>
<dbReference type="InterPro" id="IPR013762">
    <property type="entry name" value="Integrase-like_cat_sf"/>
</dbReference>
<evidence type="ECO:0000256" key="5">
    <source>
        <dbReference type="PROSITE-ProRule" id="PRU01248"/>
    </source>
</evidence>
<evidence type="ECO:0000256" key="4">
    <source>
        <dbReference type="ARBA" id="ARBA00023172"/>
    </source>
</evidence>
<dbReference type="GO" id="GO:0015074">
    <property type="term" value="P:DNA integration"/>
    <property type="evidence" value="ECO:0007669"/>
    <property type="project" value="UniProtKB-KW"/>
</dbReference>
<comment type="caution">
    <text evidence="9">The sequence shown here is derived from an EMBL/GenBank/DDBJ whole genome shotgun (WGS) entry which is preliminary data.</text>
</comment>
<feature type="domain" description="Core-binding (CB)" evidence="8">
    <location>
        <begin position="8"/>
        <end position="88"/>
    </location>
</feature>
<dbReference type="InterPro" id="IPR010998">
    <property type="entry name" value="Integrase_recombinase_N"/>
</dbReference>
<protein>
    <submittedName>
        <fullName evidence="9">Integrase/recombinase</fullName>
    </submittedName>
</protein>
<dbReference type="PANTHER" id="PTHR30349:SF64">
    <property type="entry name" value="PROPHAGE INTEGRASE INTD-RELATED"/>
    <property type="match status" value="1"/>
</dbReference>
<dbReference type="GO" id="GO:0006310">
    <property type="term" value="P:DNA recombination"/>
    <property type="evidence" value="ECO:0007669"/>
    <property type="project" value="UniProtKB-KW"/>
</dbReference>
<dbReference type="Gene3D" id="1.10.150.130">
    <property type="match status" value="1"/>
</dbReference>
<dbReference type="Pfam" id="PF13495">
    <property type="entry name" value="Phage_int_SAM_4"/>
    <property type="match status" value="1"/>
</dbReference>
<keyword evidence="10" id="KW-1185">Reference proteome</keyword>
<dbReference type="PROSITE" id="PS51898">
    <property type="entry name" value="TYR_RECOMBINASE"/>
    <property type="match status" value="1"/>
</dbReference>
<dbReference type="Gene3D" id="1.10.443.10">
    <property type="entry name" value="Intergrase catalytic core"/>
    <property type="match status" value="1"/>
</dbReference>